<dbReference type="Pfam" id="PF13567">
    <property type="entry name" value="DUF4131"/>
    <property type="match status" value="1"/>
</dbReference>
<comment type="caution">
    <text evidence="9">The sequence shown here is derived from an EMBL/GenBank/DDBJ whole genome shotgun (WGS) entry which is preliminary data.</text>
</comment>
<evidence type="ECO:0000256" key="6">
    <source>
        <dbReference type="SAM" id="Phobius"/>
    </source>
</evidence>
<dbReference type="RefSeq" id="WP_151890110.1">
    <property type="nucleotide sequence ID" value="NZ_VNIK02000004.1"/>
</dbReference>
<dbReference type="Pfam" id="PF03772">
    <property type="entry name" value="Competence"/>
    <property type="match status" value="1"/>
</dbReference>
<feature type="transmembrane region" description="Helical" evidence="6">
    <location>
        <begin position="51"/>
        <end position="71"/>
    </location>
</feature>
<dbReference type="Proteomes" id="UP000319204">
    <property type="component" value="Unassembled WGS sequence"/>
</dbReference>
<evidence type="ECO:0000256" key="4">
    <source>
        <dbReference type="ARBA" id="ARBA00022989"/>
    </source>
</evidence>
<dbReference type="OrthoDB" id="9761531at2"/>
<evidence type="ECO:0000259" key="8">
    <source>
        <dbReference type="Pfam" id="PF13567"/>
    </source>
</evidence>
<evidence type="ECO:0000256" key="2">
    <source>
        <dbReference type="ARBA" id="ARBA00022475"/>
    </source>
</evidence>
<feature type="transmembrane region" description="Helical" evidence="6">
    <location>
        <begin position="6"/>
        <end position="39"/>
    </location>
</feature>
<feature type="transmembrane region" description="Helical" evidence="6">
    <location>
        <begin position="498"/>
        <end position="515"/>
    </location>
</feature>
<evidence type="ECO:0000313" key="9">
    <source>
        <dbReference type="EMBL" id="KAB5489438.1"/>
    </source>
</evidence>
<feature type="transmembrane region" description="Helical" evidence="6">
    <location>
        <begin position="279"/>
        <end position="301"/>
    </location>
</feature>
<dbReference type="PANTHER" id="PTHR30619:SF1">
    <property type="entry name" value="RECOMBINATION PROTEIN 2"/>
    <property type="match status" value="1"/>
</dbReference>
<name>A0A5N5IQW9_9FLAO</name>
<feature type="transmembrane region" description="Helical" evidence="6">
    <location>
        <begin position="381"/>
        <end position="400"/>
    </location>
</feature>
<feature type="transmembrane region" description="Helical" evidence="6">
    <location>
        <begin position="474"/>
        <end position="491"/>
    </location>
</feature>
<organism evidence="9 10">
    <name type="scientific">Flagellimonas hadalis</name>
    <dbReference type="NCBI Taxonomy" id="2597517"/>
    <lineage>
        <taxon>Bacteria</taxon>
        <taxon>Pseudomonadati</taxon>
        <taxon>Bacteroidota</taxon>
        <taxon>Flavobacteriia</taxon>
        <taxon>Flavobacteriales</taxon>
        <taxon>Flavobacteriaceae</taxon>
        <taxon>Flagellimonas</taxon>
    </lineage>
</organism>
<evidence type="ECO:0000256" key="1">
    <source>
        <dbReference type="ARBA" id="ARBA00004651"/>
    </source>
</evidence>
<feature type="transmembrane region" description="Helical" evidence="6">
    <location>
        <begin position="412"/>
        <end position="434"/>
    </location>
</feature>
<keyword evidence="4 6" id="KW-1133">Transmembrane helix</keyword>
<accession>A0A5N5IQW9</accession>
<feature type="domain" description="DUF4131" evidence="8">
    <location>
        <begin position="25"/>
        <end position="178"/>
    </location>
</feature>
<dbReference type="InterPro" id="IPR025405">
    <property type="entry name" value="DUF4131"/>
</dbReference>
<proteinExistence type="predicted"/>
<dbReference type="InterPro" id="IPR004477">
    <property type="entry name" value="ComEC_N"/>
</dbReference>
<feature type="transmembrane region" description="Helical" evidence="6">
    <location>
        <begin position="321"/>
        <end position="337"/>
    </location>
</feature>
<sequence>MSIKLTLWVILGIVIGFYADVVPLVPLTCLVLLLSVLFWTGKRQPREGFPYFELETMATSLCLGIFVVGMATSNGMPRHYSDQDLVKKNLWHLKVREVLKPNPYTQRYIAQVNLVGEEEKQGSILLVLPSDSGRTKLRVDDEVFVLSRPETIQPPLNPYQFNYKDYLEKQGVYHQIRSNLESIVIEKNPSPTLLGKAQGFREHIISKLKKENFGGDELAVIQALLLGQRDDISESTYDNYKNAGAVHILAVSGLHVGILLLLLQFLLTPLERLPKGKTLKLVVIVLLLWTYAFVAGLSPSIVRAVTMFSFLAYSMSLNRPTNSFNIIALSILTILLVKPLFLFQVGFQMSYAAVFAIVWIYPKLQRFWFPENIVIRKTWQLLSVSVAAQLGVLPISLFYFHQFPALFFVSNLLIIPFLGLILGLGVLVIALALADLLPAFLVDGFNWTIRMMNSIVGWVARQESFIIKDIPFDAVQLVLGYFIAIALVTFLSRPKWKMGLVFFGGIMVFQVWNIWNETQLQQKEALVLAHKSRNTVLLHQTGRNLKILSTDTTNLGSLALDYAVAERIQNTTLSPLKNSYLMGQKRLYIMDSLGLFPLEKQPDYVLLTQSPKINLGRLLDSIGPKMILADGSNYKNVVLRWKKTCAQKGIPFHYTGEKGYFDFNADIPKATR</sequence>
<evidence type="ECO:0000256" key="5">
    <source>
        <dbReference type="ARBA" id="ARBA00023136"/>
    </source>
</evidence>
<comment type="subcellular location">
    <subcellularLocation>
        <location evidence="1">Cell membrane</location>
        <topology evidence="1">Multi-pass membrane protein</topology>
    </subcellularLocation>
</comment>
<evidence type="ECO:0000313" key="10">
    <source>
        <dbReference type="Proteomes" id="UP000319204"/>
    </source>
</evidence>
<protein>
    <submittedName>
        <fullName evidence="9">ComEC family competence protein</fullName>
    </submittedName>
</protein>
<dbReference type="PANTHER" id="PTHR30619">
    <property type="entry name" value="DNA INTERNALIZATION/COMPETENCE PROTEIN COMEC/REC2"/>
    <property type="match status" value="1"/>
</dbReference>
<dbReference type="NCBIfam" id="TIGR00360">
    <property type="entry name" value="ComEC_N-term"/>
    <property type="match status" value="1"/>
</dbReference>
<reference evidence="9" key="1">
    <citation type="submission" date="2019-10" db="EMBL/GenBank/DDBJ databases">
        <title>Muricauda hadale sp. nov., a piezophilic bacterium isolated from hadopelagic water of the Mariana Trench.</title>
        <authorList>
            <person name="Wei Y."/>
        </authorList>
    </citation>
    <scope>NUCLEOTIDE SEQUENCE [LARGE SCALE GENOMIC DNA]</scope>
    <source>
        <strain evidence="9">MT-229</strain>
    </source>
</reference>
<keyword evidence="3 6" id="KW-0812">Transmembrane</keyword>
<gene>
    <name evidence="9" type="ORF">FOT42_008315</name>
</gene>
<keyword evidence="2" id="KW-1003">Cell membrane</keyword>
<dbReference type="GO" id="GO:0005886">
    <property type="term" value="C:plasma membrane"/>
    <property type="evidence" value="ECO:0007669"/>
    <property type="project" value="UniProtKB-SubCell"/>
</dbReference>
<dbReference type="InterPro" id="IPR052159">
    <property type="entry name" value="Competence_DNA_uptake"/>
</dbReference>
<evidence type="ECO:0000256" key="3">
    <source>
        <dbReference type="ARBA" id="ARBA00022692"/>
    </source>
</evidence>
<evidence type="ECO:0000259" key="7">
    <source>
        <dbReference type="Pfam" id="PF03772"/>
    </source>
</evidence>
<feature type="transmembrane region" description="Helical" evidence="6">
    <location>
        <begin position="245"/>
        <end position="267"/>
    </location>
</feature>
<feature type="domain" description="ComEC/Rec2-related protein" evidence="7">
    <location>
        <begin position="224"/>
        <end position="490"/>
    </location>
</feature>
<dbReference type="EMBL" id="VNIK02000004">
    <property type="protein sequence ID" value="KAB5489438.1"/>
    <property type="molecule type" value="Genomic_DNA"/>
</dbReference>
<keyword evidence="10" id="KW-1185">Reference proteome</keyword>
<keyword evidence="5 6" id="KW-0472">Membrane</keyword>
<dbReference type="AlphaFoldDB" id="A0A5N5IQW9"/>